<sequence>MVAYKLKLNDSKTEFIILGAPVQLTKVISNSIKVGDDSIASCDQVRNLGVIFDKHMKMDKHIMYLIQRLQSLQNSAARLVADCYDFDTPSLSIIQSVHWLPVEFRIKFKVLIIVYKCIHGMAPSYLSDDVTFQVNTRYTLRSSNTLTLTDPRTNLKTCGDRAFPSAGPKLWNRLPISITQFKSLLKSHFFKLVFR</sequence>
<comment type="caution">
    <text evidence="1">The sequence shown here is derived from an EMBL/GenBank/DDBJ whole genome shotgun (WGS) entry which is preliminary data.</text>
</comment>
<gene>
    <name evidence="1" type="ORF">HOLleu_29037</name>
</gene>
<accession>A0A9Q1BN75</accession>
<organism evidence="1 2">
    <name type="scientific">Holothuria leucospilota</name>
    <name type="common">Black long sea cucumber</name>
    <name type="synonym">Mertensiothuria leucospilota</name>
    <dbReference type="NCBI Taxonomy" id="206669"/>
    <lineage>
        <taxon>Eukaryota</taxon>
        <taxon>Metazoa</taxon>
        <taxon>Echinodermata</taxon>
        <taxon>Eleutherozoa</taxon>
        <taxon>Echinozoa</taxon>
        <taxon>Holothuroidea</taxon>
        <taxon>Aspidochirotacea</taxon>
        <taxon>Aspidochirotida</taxon>
        <taxon>Holothuriidae</taxon>
        <taxon>Holothuria</taxon>
    </lineage>
</organism>
<evidence type="ECO:0000313" key="2">
    <source>
        <dbReference type="Proteomes" id="UP001152320"/>
    </source>
</evidence>
<dbReference type="PANTHER" id="PTHR33332">
    <property type="entry name" value="REVERSE TRANSCRIPTASE DOMAIN-CONTAINING PROTEIN"/>
    <property type="match status" value="1"/>
</dbReference>
<evidence type="ECO:0008006" key="3">
    <source>
        <dbReference type="Google" id="ProtNLM"/>
    </source>
</evidence>
<keyword evidence="2" id="KW-1185">Reference proteome</keyword>
<dbReference type="EMBL" id="JAIZAY010000014">
    <property type="protein sequence ID" value="KAJ8029601.1"/>
    <property type="molecule type" value="Genomic_DNA"/>
</dbReference>
<proteinExistence type="predicted"/>
<evidence type="ECO:0000313" key="1">
    <source>
        <dbReference type="EMBL" id="KAJ8029601.1"/>
    </source>
</evidence>
<reference evidence="1" key="1">
    <citation type="submission" date="2021-10" db="EMBL/GenBank/DDBJ databases">
        <title>Tropical sea cucumber genome reveals ecological adaptation and Cuvierian tubules defense mechanism.</title>
        <authorList>
            <person name="Chen T."/>
        </authorList>
    </citation>
    <scope>NUCLEOTIDE SEQUENCE</scope>
    <source>
        <strain evidence="1">Nanhai2018</strain>
        <tissue evidence="1">Muscle</tissue>
    </source>
</reference>
<dbReference type="Proteomes" id="UP001152320">
    <property type="component" value="Chromosome 14"/>
</dbReference>
<dbReference type="AlphaFoldDB" id="A0A9Q1BN75"/>
<dbReference type="OrthoDB" id="7429635at2759"/>
<protein>
    <recommendedName>
        <fullName evidence="3">Reverse transcriptase domain-containing protein</fullName>
    </recommendedName>
</protein>
<name>A0A9Q1BN75_HOLLE</name>